<evidence type="ECO:0000313" key="17">
    <source>
        <dbReference type="Proteomes" id="UP001431532"/>
    </source>
</evidence>
<evidence type="ECO:0000256" key="2">
    <source>
        <dbReference type="ARBA" id="ARBA00005464"/>
    </source>
</evidence>
<dbReference type="PANTHER" id="PTHR30560">
    <property type="entry name" value="TRIGGER FACTOR CHAPERONE AND PEPTIDYL-PROLYL CIS/TRANS ISOMERASE"/>
    <property type="match status" value="1"/>
</dbReference>
<dbReference type="InterPro" id="IPR037041">
    <property type="entry name" value="Trigger_fac_C_sf"/>
</dbReference>
<evidence type="ECO:0000256" key="6">
    <source>
        <dbReference type="ARBA" id="ARBA00023110"/>
    </source>
</evidence>
<dbReference type="SUPFAM" id="SSF102735">
    <property type="entry name" value="Trigger factor ribosome-binding domain"/>
    <property type="match status" value="1"/>
</dbReference>
<dbReference type="Pfam" id="PF05698">
    <property type="entry name" value="Trigger_C"/>
    <property type="match status" value="1"/>
</dbReference>
<dbReference type="GO" id="GO:0044183">
    <property type="term" value="F:protein folding chaperone"/>
    <property type="evidence" value="ECO:0007669"/>
    <property type="project" value="TreeGrafter"/>
</dbReference>
<evidence type="ECO:0000256" key="5">
    <source>
        <dbReference type="ARBA" id="ARBA00022618"/>
    </source>
</evidence>
<dbReference type="SUPFAM" id="SSF109998">
    <property type="entry name" value="Triger factor/SurA peptide-binding domain-like"/>
    <property type="match status" value="1"/>
</dbReference>
<dbReference type="Pfam" id="PF00254">
    <property type="entry name" value="FKBP_C"/>
    <property type="match status" value="1"/>
</dbReference>
<comment type="similarity">
    <text evidence="2 12 14">Belongs to the FKBP-type PPIase family. Tig subfamily.</text>
</comment>
<dbReference type="SUPFAM" id="SSF54534">
    <property type="entry name" value="FKBP-like"/>
    <property type="match status" value="1"/>
</dbReference>
<dbReference type="Gene3D" id="1.10.3120.10">
    <property type="entry name" value="Trigger factor, C-terminal domain"/>
    <property type="match status" value="1"/>
</dbReference>
<evidence type="ECO:0000256" key="11">
    <source>
        <dbReference type="ARBA" id="ARBA00029986"/>
    </source>
</evidence>
<dbReference type="Pfam" id="PF05697">
    <property type="entry name" value="Trigger_N"/>
    <property type="match status" value="1"/>
</dbReference>
<evidence type="ECO:0000256" key="7">
    <source>
        <dbReference type="ARBA" id="ARBA00023186"/>
    </source>
</evidence>
<comment type="function">
    <text evidence="10 12">Involved in protein export. Acts as a chaperone by maintaining the newly synthesized protein in an open conformation. Functions as a peptidyl-prolyl cis-trans isomerase.</text>
</comment>
<keyword evidence="17" id="KW-1185">Reference proteome</keyword>
<feature type="domain" description="PPIase FKBP-type" evidence="15">
    <location>
        <begin position="162"/>
        <end position="242"/>
    </location>
</feature>
<dbReference type="RefSeq" id="WP_282838317.1">
    <property type="nucleotide sequence ID" value="NZ_JASCXW010000001.1"/>
</dbReference>
<dbReference type="GO" id="GO:0043335">
    <property type="term" value="P:protein unfolding"/>
    <property type="evidence" value="ECO:0007669"/>
    <property type="project" value="TreeGrafter"/>
</dbReference>
<evidence type="ECO:0000259" key="15">
    <source>
        <dbReference type="PROSITE" id="PS50059"/>
    </source>
</evidence>
<gene>
    <name evidence="12 16" type="primary">tig</name>
    <name evidence="16" type="ORF">QJ521_00050</name>
</gene>
<sequence length="426" mass="48094">MKVEQTKDNKVRYTFDVTPEEFEHGLDHAFEHVVKDVELKGFRKGKVPRNIYETKFGVETLYEDALNHVLHHKYHEAQEHPDYEIVGQPDIDVDVKSIKRGETFSVSIVAEVKPEVTLGAYKGVEIKKIDATVTDEDVAAEIKKQVSQSGQLEPKDGVIELGDTAIFDFEGFLEGVPFEGGKAENHSLEIGSNQFIPGFEEQMVGMKSGEEKDINVKFPEQYQAENLAGKEVVFKIKLHEVKAKVESELNDEFVQSLKKEGITTVEQFREATKKELEEKRQADADNQMTNELLTKVIDGANVEIPQVMIDEEIKQAKANVEQQAKQYGLEMDMFLSMSGVTPEQFEVQIAEESKKRVQTTLVIEAIAKAEGLSATEAEVNEKYEELAKRYNMPVEEVKKYLPANILTSDVVLNKAYKFVIDSAVKV</sequence>
<evidence type="ECO:0000256" key="1">
    <source>
        <dbReference type="ARBA" id="ARBA00000971"/>
    </source>
</evidence>
<dbReference type="InterPro" id="IPR008880">
    <property type="entry name" value="Trigger_fac_C"/>
</dbReference>
<evidence type="ECO:0000256" key="10">
    <source>
        <dbReference type="ARBA" id="ARBA00024849"/>
    </source>
</evidence>
<dbReference type="InterPro" id="IPR008881">
    <property type="entry name" value="Trigger_fac_ribosome-bd_bac"/>
</dbReference>
<evidence type="ECO:0000256" key="9">
    <source>
        <dbReference type="ARBA" id="ARBA00023306"/>
    </source>
</evidence>
<organism evidence="16 17">
    <name type="scientific">Peloplasma aerotolerans</name>
    <dbReference type="NCBI Taxonomy" id="3044389"/>
    <lineage>
        <taxon>Bacteria</taxon>
        <taxon>Bacillati</taxon>
        <taxon>Mycoplasmatota</taxon>
        <taxon>Mollicutes</taxon>
        <taxon>Acholeplasmatales</taxon>
        <taxon>Acholeplasmataceae</taxon>
        <taxon>Peloplasma</taxon>
    </lineage>
</organism>
<dbReference type="Gene3D" id="3.10.50.40">
    <property type="match status" value="1"/>
</dbReference>
<dbReference type="GO" id="GO:0051083">
    <property type="term" value="P:'de novo' cotranslational protein folding"/>
    <property type="evidence" value="ECO:0007669"/>
    <property type="project" value="TreeGrafter"/>
</dbReference>
<comment type="caution">
    <text evidence="16">The sequence shown here is derived from an EMBL/GenBank/DDBJ whole genome shotgun (WGS) entry which is preliminary data.</text>
</comment>
<evidence type="ECO:0000256" key="4">
    <source>
        <dbReference type="ARBA" id="ARBA00016902"/>
    </source>
</evidence>
<keyword evidence="7 12" id="KW-0143">Chaperone</keyword>
<reference evidence="16" key="1">
    <citation type="submission" date="2023-05" db="EMBL/GenBank/DDBJ databases">
        <title>Mariniplasma microaerophilum sp. nov., a novel anaerobic mollicute isolated from terrestrial mud volcano, Taman Peninsula, Russia.</title>
        <authorList>
            <person name="Khomyakova M.A."/>
            <person name="Merkel A.Y."/>
            <person name="Slobodkin A.I."/>
        </authorList>
    </citation>
    <scope>NUCLEOTIDE SEQUENCE</scope>
    <source>
        <strain evidence="16">M4Ah</strain>
    </source>
</reference>
<dbReference type="GO" id="GO:0051301">
    <property type="term" value="P:cell division"/>
    <property type="evidence" value="ECO:0007669"/>
    <property type="project" value="UniProtKB-KW"/>
</dbReference>
<dbReference type="PROSITE" id="PS50059">
    <property type="entry name" value="FKBP_PPIASE"/>
    <property type="match status" value="1"/>
</dbReference>
<dbReference type="AlphaFoldDB" id="A0AAW6U7K4"/>
<evidence type="ECO:0000256" key="13">
    <source>
        <dbReference type="PROSITE-ProRule" id="PRU00277"/>
    </source>
</evidence>
<dbReference type="FunFam" id="3.10.50.40:FF:000001">
    <property type="entry name" value="Trigger factor"/>
    <property type="match status" value="1"/>
</dbReference>
<dbReference type="PANTHER" id="PTHR30560:SF3">
    <property type="entry name" value="TRIGGER FACTOR-LIKE PROTEIN TIG, CHLOROPLASTIC"/>
    <property type="match status" value="1"/>
</dbReference>
<name>A0AAW6U7K4_9MOLU</name>
<proteinExistence type="inferred from homology"/>
<keyword evidence="6 12" id="KW-0697">Rotamase</keyword>
<dbReference type="EC" id="5.2.1.8" evidence="3 12"/>
<keyword evidence="5 12" id="KW-0132">Cell division</keyword>
<dbReference type="Proteomes" id="UP001431532">
    <property type="component" value="Unassembled WGS sequence"/>
</dbReference>
<dbReference type="InterPro" id="IPR036611">
    <property type="entry name" value="Trigger_fac_ribosome-bd_sf"/>
</dbReference>
<dbReference type="InterPro" id="IPR005215">
    <property type="entry name" value="Trig_fac"/>
</dbReference>
<comment type="catalytic activity">
    <reaction evidence="1 12 13">
        <text>[protein]-peptidylproline (omega=180) = [protein]-peptidylproline (omega=0)</text>
        <dbReference type="Rhea" id="RHEA:16237"/>
        <dbReference type="Rhea" id="RHEA-COMP:10747"/>
        <dbReference type="Rhea" id="RHEA-COMP:10748"/>
        <dbReference type="ChEBI" id="CHEBI:83833"/>
        <dbReference type="ChEBI" id="CHEBI:83834"/>
        <dbReference type="EC" id="5.2.1.8"/>
    </reaction>
</comment>
<keyword evidence="8 12" id="KW-0413">Isomerase</keyword>
<evidence type="ECO:0000256" key="8">
    <source>
        <dbReference type="ARBA" id="ARBA00023235"/>
    </source>
</evidence>
<dbReference type="InterPro" id="IPR001179">
    <property type="entry name" value="PPIase_FKBP_dom"/>
</dbReference>
<dbReference type="EMBL" id="JASCXW010000001">
    <property type="protein sequence ID" value="MDI6451939.1"/>
    <property type="molecule type" value="Genomic_DNA"/>
</dbReference>
<dbReference type="NCBIfam" id="TIGR00115">
    <property type="entry name" value="tig"/>
    <property type="match status" value="1"/>
</dbReference>
<keyword evidence="12" id="KW-0963">Cytoplasm</keyword>
<comment type="domain">
    <text evidence="12">Consists of 3 domains; the N-terminus binds the ribosome, the middle domain has PPIase activity, while the C-terminus has intrinsic chaperone activity on its own.</text>
</comment>
<dbReference type="Gene3D" id="3.30.70.1050">
    <property type="entry name" value="Trigger factor ribosome-binding domain"/>
    <property type="match status" value="1"/>
</dbReference>
<dbReference type="GO" id="GO:0005737">
    <property type="term" value="C:cytoplasm"/>
    <property type="evidence" value="ECO:0007669"/>
    <property type="project" value="UniProtKB-SubCell"/>
</dbReference>
<protein>
    <recommendedName>
        <fullName evidence="4 12">Trigger factor</fullName>
        <shortName evidence="12">TF</shortName>
        <ecNumber evidence="3 12">5.2.1.8</ecNumber>
    </recommendedName>
    <alternativeName>
        <fullName evidence="11 12">PPIase</fullName>
    </alternativeName>
</protein>
<accession>A0AAW6U7K4</accession>
<dbReference type="PIRSF" id="PIRSF003095">
    <property type="entry name" value="Trigger_factor"/>
    <property type="match status" value="1"/>
</dbReference>
<evidence type="ECO:0000256" key="12">
    <source>
        <dbReference type="HAMAP-Rule" id="MF_00303"/>
    </source>
</evidence>
<evidence type="ECO:0000256" key="3">
    <source>
        <dbReference type="ARBA" id="ARBA00013194"/>
    </source>
</evidence>
<evidence type="ECO:0000256" key="14">
    <source>
        <dbReference type="RuleBase" id="RU003914"/>
    </source>
</evidence>
<dbReference type="GO" id="GO:0003755">
    <property type="term" value="F:peptidyl-prolyl cis-trans isomerase activity"/>
    <property type="evidence" value="ECO:0007669"/>
    <property type="project" value="UniProtKB-UniRule"/>
</dbReference>
<dbReference type="GO" id="GO:0043022">
    <property type="term" value="F:ribosome binding"/>
    <property type="evidence" value="ECO:0007669"/>
    <property type="project" value="TreeGrafter"/>
</dbReference>
<keyword evidence="9 12" id="KW-0131">Cell cycle</keyword>
<evidence type="ECO:0000313" key="16">
    <source>
        <dbReference type="EMBL" id="MDI6451939.1"/>
    </source>
</evidence>
<dbReference type="HAMAP" id="MF_00303">
    <property type="entry name" value="Trigger_factor_Tig"/>
    <property type="match status" value="1"/>
</dbReference>
<comment type="subcellular location">
    <subcellularLocation>
        <location evidence="12">Cytoplasm</location>
    </subcellularLocation>
    <text evidence="12">About half TF is bound to the ribosome near the polypeptide exit tunnel while the other half is free in the cytoplasm.</text>
</comment>
<dbReference type="InterPro" id="IPR046357">
    <property type="entry name" value="PPIase_dom_sf"/>
</dbReference>
<dbReference type="GO" id="GO:0015031">
    <property type="term" value="P:protein transport"/>
    <property type="evidence" value="ECO:0007669"/>
    <property type="project" value="UniProtKB-UniRule"/>
</dbReference>
<dbReference type="InterPro" id="IPR027304">
    <property type="entry name" value="Trigger_fact/SurA_dom_sf"/>
</dbReference>